<reference evidence="4 5" key="1">
    <citation type="submission" date="2019-02" db="EMBL/GenBank/DDBJ databases">
        <title>Genomic Encyclopedia of Type Strains, Phase IV (KMG-IV): sequencing the most valuable type-strain genomes for metagenomic binning, comparative biology and taxonomic classification.</title>
        <authorList>
            <person name="Goeker M."/>
        </authorList>
    </citation>
    <scope>NUCLEOTIDE SEQUENCE [LARGE SCALE GENOMIC DNA]</scope>
    <source>
        <strain evidence="4 5">DSM 19570</strain>
    </source>
</reference>
<dbReference type="Pfam" id="PF02397">
    <property type="entry name" value="Bac_transf"/>
    <property type="match status" value="1"/>
</dbReference>
<protein>
    <submittedName>
        <fullName evidence="4">Lipopolysaccharide/colanic/teichoic acid biosynthesis glycosyltransferase</fullName>
    </submittedName>
</protein>
<dbReference type="InterPro" id="IPR003362">
    <property type="entry name" value="Bact_transf"/>
</dbReference>
<keyword evidence="4" id="KW-0808">Transferase</keyword>
<evidence type="ECO:0000256" key="1">
    <source>
        <dbReference type="ARBA" id="ARBA00006464"/>
    </source>
</evidence>
<dbReference type="AlphaFoldDB" id="A0A4Q7VWC9"/>
<name>A0A4Q7VWC9_9BURK</name>
<dbReference type="Proteomes" id="UP000293671">
    <property type="component" value="Unassembled WGS sequence"/>
</dbReference>
<feature type="region of interest" description="Disordered" evidence="2">
    <location>
        <begin position="1"/>
        <end position="67"/>
    </location>
</feature>
<gene>
    <name evidence="4" type="ORF">EV670_1508</name>
</gene>
<evidence type="ECO:0000256" key="2">
    <source>
        <dbReference type="SAM" id="MobiDB-lite"/>
    </source>
</evidence>
<comment type="caution">
    <text evidence="4">The sequence shown here is derived from an EMBL/GenBank/DDBJ whole genome shotgun (WGS) entry which is preliminary data.</text>
</comment>
<comment type="similarity">
    <text evidence="1">Belongs to the bacterial sugar transferase family.</text>
</comment>
<dbReference type="GO" id="GO:0016780">
    <property type="term" value="F:phosphotransferase activity, for other substituted phosphate groups"/>
    <property type="evidence" value="ECO:0007669"/>
    <property type="project" value="TreeGrafter"/>
</dbReference>
<proteinExistence type="inferred from homology"/>
<accession>A0A4Q7VWC9</accession>
<dbReference type="PANTHER" id="PTHR30576">
    <property type="entry name" value="COLANIC BIOSYNTHESIS UDP-GLUCOSE LIPID CARRIER TRANSFERASE"/>
    <property type="match status" value="1"/>
</dbReference>
<sequence>MSYVAADESSRPTVDRADPESAARVVAFPSGAASPLGRGQTSTSDSAARHRRASDAPLAADGAPIDSNDDHSRSDFFATLLATVRHSERTGAPLAIAVFSIDPEKHNSIGAANRLLKLLHMAKRDSDVLGYLDSERAAVLLVDTDLCGAQRFTQRVGRRAADLGRSAVSAVYPDALFDQVIRDCREVGERSTLPPYIYRGPDAFGYPLKRSLDVIGAALALVLLSPLMLLTALAVKLSSPGPVIFRQTRLGKGGVPFEFLKFRSMFVANDDAAHRAYVARLIAGEHEPGQQGDGPLYKIGADPRITAVGNVIRKTSIDELPQLWNVLKGDMSLVGPRPPLNYEVERYRAWHLRRTLDAQPGITGVWQVSGRSNVSFDEMVRMDLRYIRHCSLKMDLKILAKTVIVVLRGDGAS</sequence>
<dbReference type="EMBL" id="SHKP01000005">
    <property type="protein sequence ID" value="RZU00795.1"/>
    <property type="molecule type" value="Genomic_DNA"/>
</dbReference>
<feature type="compositionally biased region" description="Basic and acidic residues" evidence="2">
    <location>
        <begin position="8"/>
        <end position="21"/>
    </location>
</feature>
<evidence type="ECO:0000313" key="5">
    <source>
        <dbReference type="Proteomes" id="UP000293671"/>
    </source>
</evidence>
<evidence type="ECO:0000313" key="4">
    <source>
        <dbReference type="EMBL" id="RZU00795.1"/>
    </source>
</evidence>
<evidence type="ECO:0000259" key="3">
    <source>
        <dbReference type="Pfam" id="PF02397"/>
    </source>
</evidence>
<organism evidence="4 5">
    <name type="scientific">Rivibacter subsaxonicus</name>
    <dbReference type="NCBI Taxonomy" id="457575"/>
    <lineage>
        <taxon>Bacteria</taxon>
        <taxon>Pseudomonadati</taxon>
        <taxon>Pseudomonadota</taxon>
        <taxon>Betaproteobacteria</taxon>
        <taxon>Burkholderiales</taxon>
        <taxon>Rivibacter</taxon>
    </lineage>
</organism>
<dbReference type="PANTHER" id="PTHR30576:SF10">
    <property type="entry name" value="SLL5057 PROTEIN"/>
    <property type="match status" value="1"/>
</dbReference>
<keyword evidence="5" id="KW-1185">Reference proteome</keyword>
<feature type="domain" description="Bacterial sugar transferase" evidence="3">
    <location>
        <begin position="209"/>
        <end position="407"/>
    </location>
</feature>
<dbReference type="RefSeq" id="WP_207225022.1">
    <property type="nucleotide sequence ID" value="NZ_SHKP01000005.1"/>
</dbReference>